<sequence length="74" mass="7859">MISLGGVEISRLDRSQGSAMAGNRGVYKTVVWGLSGAHKRIVLLPYCISTVGDIPPALALQFTVWTVTPSGKMV</sequence>
<proteinExistence type="predicted"/>
<dbReference type="AlphaFoldDB" id="A0A016UWD7"/>
<keyword evidence="2" id="KW-1185">Reference proteome</keyword>
<accession>A0A016UWD7</accession>
<name>A0A016UWD7_9BILA</name>
<dbReference type="Proteomes" id="UP000024635">
    <property type="component" value="Unassembled WGS sequence"/>
</dbReference>
<evidence type="ECO:0000313" key="2">
    <source>
        <dbReference type="Proteomes" id="UP000024635"/>
    </source>
</evidence>
<comment type="caution">
    <text evidence="1">The sequence shown here is derived from an EMBL/GenBank/DDBJ whole genome shotgun (WGS) entry which is preliminary data.</text>
</comment>
<dbReference type="EMBL" id="JARK01001360">
    <property type="protein sequence ID" value="EYC19510.1"/>
    <property type="molecule type" value="Genomic_DNA"/>
</dbReference>
<evidence type="ECO:0000313" key="1">
    <source>
        <dbReference type="EMBL" id="EYC19510.1"/>
    </source>
</evidence>
<gene>
    <name evidence="1" type="primary">Acey_s0024.g904</name>
    <name evidence="1" type="ORF">Y032_0024g904</name>
</gene>
<reference evidence="2" key="1">
    <citation type="journal article" date="2015" name="Nat. Genet.">
        <title>The genome and transcriptome of the zoonotic hookworm Ancylostoma ceylanicum identify infection-specific gene families.</title>
        <authorList>
            <person name="Schwarz E.M."/>
            <person name="Hu Y."/>
            <person name="Antoshechkin I."/>
            <person name="Miller M.M."/>
            <person name="Sternberg P.W."/>
            <person name="Aroian R.V."/>
        </authorList>
    </citation>
    <scope>NUCLEOTIDE SEQUENCE</scope>
    <source>
        <strain evidence="2">HY135</strain>
    </source>
</reference>
<protein>
    <submittedName>
        <fullName evidence="1">Uncharacterized protein</fullName>
    </submittedName>
</protein>
<organism evidence="1 2">
    <name type="scientific">Ancylostoma ceylanicum</name>
    <dbReference type="NCBI Taxonomy" id="53326"/>
    <lineage>
        <taxon>Eukaryota</taxon>
        <taxon>Metazoa</taxon>
        <taxon>Ecdysozoa</taxon>
        <taxon>Nematoda</taxon>
        <taxon>Chromadorea</taxon>
        <taxon>Rhabditida</taxon>
        <taxon>Rhabditina</taxon>
        <taxon>Rhabditomorpha</taxon>
        <taxon>Strongyloidea</taxon>
        <taxon>Ancylostomatidae</taxon>
        <taxon>Ancylostomatinae</taxon>
        <taxon>Ancylostoma</taxon>
    </lineage>
</organism>